<dbReference type="Proteomes" id="UP000388235">
    <property type="component" value="Chromosome"/>
</dbReference>
<feature type="signal peptide" evidence="1">
    <location>
        <begin position="1"/>
        <end position="20"/>
    </location>
</feature>
<protein>
    <recommendedName>
        <fullName evidence="4">DUF2946 domain-containing protein</fullName>
    </recommendedName>
</protein>
<dbReference type="RefSeq" id="WP_153713786.1">
    <property type="nucleotide sequence ID" value="NZ_CP045871.1"/>
</dbReference>
<name>A0A5Q2QD76_9GAMM</name>
<feature type="chain" id="PRO_5043658101" description="DUF2946 domain-containing protein" evidence="1">
    <location>
        <begin position="21"/>
        <end position="112"/>
    </location>
</feature>
<reference evidence="2 3" key="1">
    <citation type="submission" date="2019-11" db="EMBL/GenBank/DDBJ databases">
        <authorList>
            <person name="Khan S.A."/>
            <person name="Jeon C.O."/>
            <person name="Chun B.H."/>
        </authorList>
    </citation>
    <scope>NUCLEOTIDE SEQUENCE [LARGE SCALE GENOMIC DNA]</scope>
    <source>
        <strain evidence="2 3">IMCC 1097</strain>
    </source>
</reference>
<evidence type="ECO:0000313" key="2">
    <source>
        <dbReference type="EMBL" id="QGG80282.1"/>
    </source>
</evidence>
<evidence type="ECO:0008006" key="4">
    <source>
        <dbReference type="Google" id="ProtNLM"/>
    </source>
</evidence>
<evidence type="ECO:0000313" key="3">
    <source>
        <dbReference type="Proteomes" id="UP000388235"/>
    </source>
</evidence>
<dbReference type="AlphaFoldDB" id="A0A5Q2QD76"/>
<dbReference type="EMBL" id="CP045871">
    <property type="protein sequence ID" value="QGG80282.1"/>
    <property type="molecule type" value="Genomic_DNA"/>
</dbReference>
<proteinExistence type="predicted"/>
<sequence length="112" mass="11750">MMKVLGLVLLVLVGSNAASVASLGLTATVLCSLDRTQVVYLDDAGQSKVPLADAPACDCWRRLAELDGLIPTLNLGIANAHSVDAGVRDGLMVDADTPQFHARDPPIHSLFV</sequence>
<evidence type="ECO:0000256" key="1">
    <source>
        <dbReference type="SAM" id="SignalP"/>
    </source>
</evidence>
<keyword evidence="1" id="KW-0732">Signal</keyword>
<keyword evidence="3" id="KW-1185">Reference proteome</keyword>
<organism evidence="2 3">
    <name type="scientific">Litorivicinus lipolyticus</name>
    <dbReference type="NCBI Taxonomy" id="418701"/>
    <lineage>
        <taxon>Bacteria</taxon>
        <taxon>Pseudomonadati</taxon>
        <taxon>Pseudomonadota</taxon>
        <taxon>Gammaproteobacteria</taxon>
        <taxon>Oceanospirillales</taxon>
        <taxon>Litorivicinaceae</taxon>
        <taxon>Litorivicinus</taxon>
    </lineage>
</organism>
<accession>A0A5Q2QD76</accession>
<dbReference type="KEGG" id="llp:GH975_06715"/>
<gene>
    <name evidence="2" type="ORF">GH975_06715</name>
</gene>